<feature type="region of interest" description="Disordered" evidence="1">
    <location>
        <begin position="1"/>
        <end position="31"/>
    </location>
</feature>
<evidence type="ECO:0000256" key="1">
    <source>
        <dbReference type="SAM" id="MobiDB-lite"/>
    </source>
</evidence>
<protein>
    <submittedName>
        <fullName evidence="3">Uncharacterized protein</fullName>
    </submittedName>
</protein>
<dbReference type="EMBL" id="SRPR01000183">
    <property type="protein sequence ID" value="KAG5957021.1"/>
    <property type="molecule type" value="Genomic_DNA"/>
</dbReference>
<comment type="caution">
    <text evidence="3">The sequence shown here is derived from an EMBL/GenBank/DDBJ whole genome shotgun (WGS) entry which is preliminary data.</text>
</comment>
<dbReference type="AlphaFoldDB" id="A0A9P7MQ64"/>
<evidence type="ECO:0000313" key="3">
    <source>
        <dbReference type="EMBL" id="KAG5963162.1"/>
    </source>
</evidence>
<name>A0A9P7MQ64_9HYPO</name>
<dbReference type="Proteomes" id="UP000784919">
    <property type="component" value="Unassembled WGS sequence"/>
</dbReference>
<feature type="compositionally biased region" description="Polar residues" evidence="1">
    <location>
        <begin position="7"/>
        <end position="28"/>
    </location>
</feature>
<evidence type="ECO:0000313" key="4">
    <source>
        <dbReference type="Proteomes" id="UP000742024"/>
    </source>
</evidence>
<sequence>MSPPSIPTTDSQRKNPASHLSTNASSQMKKCEAISKEEQRFAAHMEAGVEAFRALGAMEQWCFKENNVHGMRQLFCIHAQLLTHMMPTITSLESLQSMWKEFVRLDPELSSLKLTEAAVAEA</sequence>
<keyword evidence="4" id="KW-1185">Reference proteome</keyword>
<accession>A0A9P7MQ64</accession>
<dbReference type="Proteomes" id="UP000742024">
    <property type="component" value="Unassembled WGS sequence"/>
</dbReference>
<reference evidence="3 4" key="1">
    <citation type="journal article" date="2020" name="bioRxiv">
        <title>Whole genome comparisons of ergot fungi reveals the divergence and evolution of species within the genus Claviceps are the result of varying mechanisms driving genome evolution and host range expansion.</title>
        <authorList>
            <person name="Wyka S.A."/>
            <person name="Mondo S.J."/>
            <person name="Liu M."/>
            <person name="Dettman J."/>
            <person name="Nalam V."/>
            <person name="Broders K.D."/>
        </authorList>
    </citation>
    <scope>NUCLEOTIDE SEQUENCE</scope>
    <source>
        <strain evidence="3">CCC 1102</strain>
        <strain evidence="2 4">LM583</strain>
    </source>
</reference>
<dbReference type="OrthoDB" id="4955915at2759"/>
<evidence type="ECO:0000313" key="2">
    <source>
        <dbReference type="EMBL" id="KAG5957021.1"/>
    </source>
</evidence>
<proteinExistence type="predicted"/>
<evidence type="ECO:0000313" key="5">
    <source>
        <dbReference type="Proteomes" id="UP000784919"/>
    </source>
</evidence>
<organism evidence="3 5">
    <name type="scientific">Claviceps arundinis</name>
    <dbReference type="NCBI Taxonomy" id="1623583"/>
    <lineage>
        <taxon>Eukaryota</taxon>
        <taxon>Fungi</taxon>
        <taxon>Dikarya</taxon>
        <taxon>Ascomycota</taxon>
        <taxon>Pezizomycotina</taxon>
        <taxon>Sordariomycetes</taxon>
        <taxon>Hypocreomycetidae</taxon>
        <taxon>Hypocreales</taxon>
        <taxon>Clavicipitaceae</taxon>
        <taxon>Claviceps</taxon>
    </lineage>
</organism>
<dbReference type="EMBL" id="SRPS01000199">
    <property type="protein sequence ID" value="KAG5963162.1"/>
    <property type="molecule type" value="Genomic_DNA"/>
</dbReference>
<gene>
    <name evidence="3" type="ORF">E4U56_002834</name>
    <name evidence="2" type="ORF">E4U57_002074</name>
</gene>